<evidence type="ECO:0000313" key="2">
    <source>
        <dbReference type="Proteomes" id="UP001386955"/>
    </source>
</evidence>
<reference evidence="1 2" key="1">
    <citation type="submission" date="2024-01" db="EMBL/GenBank/DDBJ databases">
        <title>The genomes of 5 underutilized Papilionoideae crops provide insights into root nodulation and disease resistanc.</title>
        <authorList>
            <person name="Jiang F."/>
        </authorList>
    </citation>
    <scope>NUCLEOTIDE SEQUENCE [LARGE SCALE GENOMIC DNA]</scope>
    <source>
        <strain evidence="1">DUOXIRENSHENG_FW03</strain>
        <tissue evidence="1">Leaves</tissue>
    </source>
</reference>
<evidence type="ECO:0000313" key="1">
    <source>
        <dbReference type="EMBL" id="KAK7388415.1"/>
    </source>
</evidence>
<name>A0AAN9S448_PSOTE</name>
<dbReference type="Proteomes" id="UP001386955">
    <property type="component" value="Unassembled WGS sequence"/>
</dbReference>
<dbReference type="AlphaFoldDB" id="A0AAN9S448"/>
<accession>A0AAN9S448</accession>
<keyword evidence="2" id="KW-1185">Reference proteome</keyword>
<sequence length="79" mass="8766">MGRKKRTEVACANLANLGFWGNKAVEKEKGLRFERGAQPPVPVPTPTPTEAAPNYGLRLWDPTMLCLPLNNPFEAKGFR</sequence>
<proteinExistence type="predicted"/>
<protein>
    <submittedName>
        <fullName evidence="1">Uncharacterized protein</fullName>
    </submittedName>
</protein>
<gene>
    <name evidence="1" type="ORF">VNO78_23231</name>
</gene>
<dbReference type="EMBL" id="JAYMYS010000006">
    <property type="protein sequence ID" value="KAK7388415.1"/>
    <property type="molecule type" value="Genomic_DNA"/>
</dbReference>
<comment type="caution">
    <text evidence="1">The sequence shown here is derived from an EMBL/GenBank/DDBJ whole genome shotgun (WGS) entry which is preliminary data.</text>
</comment>
<organism evidence="1 2">
    <name type="scientific">Psophocarpus tetragonolobus</name>
    <name type="common">Winged bean</name>
    <name type="synonym">Dolichos tetragonolobus</name>
    <dbReference type="NCBI Taxonomy" id="3891"/>
    <lineage>
        <taxon>Eukaryota</taxon>
        <taxon>Viridiplantae</taxon>
        <taxon>Streptophyta</taxon>
        <taxon>Embryophyta</taxon>
        <taxon>Tracheophyta</taxon>
        <taxon>Spermatophyta</taxon>
        <taxon>Magnoliopsida</taxon>
        <taxon>eudicotyledons</taxon>
        <taxon>Gunneridae</taxon>
        <taxon>Pentapetalae</taxon>
        <taxon>rosids</taxon>
        <taxon>fabids</taxon>
        <taxon>Fabales</taxon>
        <taxon>Fabaceae</taxon>
        <taxon>Papilionoideae</taxon>
        <taxon>50 kb inversion clade</taxon>
        <taxon>NPAAA clade</taxon>
        <taxon>indigoferoid/millettioid clade</taxon>
        <taxon>Phaseoleae</taxon>
        <taxon>Psophocarpus</taxon>
    </lineage>
</organism>